<dbReference type="PANTHER" id="PTHR30288:SF0">
    <property type="entry name" value="FLAGELLAR HOOK-ASSOCIATED PROTEIN 2"/>
    <property type="match status" value="1"/>
</dbReference>
<feature type="domain" description="Flagellar hook-associated protein 2 C-terminal" evidence="1">
    <location>
        <begin position="14"/>
        <end position="70"/>
    </location>
</feature>
<protein>
    <submittedName>
        <fullName evidence="2">Flagellar hook-associated protein 2</fullName>
    </submittedName>
</protein>
<accession>A0A645HU71</accession>
<proteinExistence type="predicted"/>
<dbReference type="InterPro" id="IPR010809">
    <property type="entry name" value="FliD_C"/>
</dbReference>
<dbReference type="GO" id="GO:0009421">
    <property type="term" value="C:bacterial-type flagellum filament cap"/>
    <property type="evidence" value="ECO:0007669"/>
    <property type="project" value="InterPro"/>
</dbReference>
<name>A0A645HU71_9ZZZZ</name>
<evidence type="ECO:0000313" key="2">
    <source>
        <dbReference type="EMBL" id="MPN42126.1"/>
    </source>
</evidence>
<comment type="caution">
    <text evidence="2">The sequence shown here is derived from an EMBL/GenBank/DDBJ whole genome shotgun (WGS) entry which is preliminary data.</text>
</comment>
<dbReference type="GO" id="GO:0007155">
    <property type="term" value="P:cell adhesion"/>
    <property type="evidence" value="ECO:0007669"/>
    <property type="project" value="InterPro"/>
</dbReference>
<reference evidence="2" key="1">
    <citation type="submission" date="2019-08" db="EMBL/GenBank/DDBJ databases">
        <authorList>
            <person name="Kucharzyk K."/>
            <person name="Murdoch R.W."/>
            <person name="Higgins S."/>
            <person name="Loffler F."/>
        </authorList>
    </citation>
    <scope>NUCLEOTIDE SEQUENCE</scope>
</reference>
<dbReference type="PANTHER" id="PTHR30288">
    <property type="entry name" value="FLAGELLAR CAP/ASSEMBLY PROTEIN FLID"/>
    <property type="match status" value="1"/>
</dbReference>
<keyword evidence="2" id="KW-0966">Cell projection</keyword>
<dbReference type="Pfam" id="PF07195">
    <property type="entry name" value="FliD_C"/>
    <property type="match status" value="1"/>
</dbReference>
<organism evidence="2">
    <name type="scientific">bioreactor metagenome</name>
    <dbReference type="NCBI Taxonomy" id="1076179"/>
    <lineage>
        <taxon>unclassified sequences</taxon>
        <taxon>metagenomes</taxon>
        <taxon>ecological metagenomes</taxon>
    </lineage>
</organism>
<dbReference type="AlphaFoldDB" id="A0A645HU71"/>
<dbReference type="InterPro" id="IPR040026">
    <property type="entry name" value="FliD"/>
</dbReference>
<evidence type="ECO:0000259" key="1">
    <source>
        <dbReference type="Pfam" id="PF07195"/>
    </source>
</evidence>
<keyword evidence="2" id="KW-0969">Cilium</keyword>
<dbReference type="GO" id="GO:0071973">
    <property type="term" value="P:bacterial-type flagellum-dependent cell motility"/>
    <property type="evidence" value="ECO:0007669"/>
    <property type="project" value="TreeGrafter"/>
</dbReference>
<sequence length="84" mass="9668">MYEAVTNGIKYIADKAGSESSLSTVDNSYIGKRLTELKEDIEEWEDRLEDIETRYYNQFTAMETFINQMNTQSSWLASMFSSGS</sequence>
<gene>
    <name evidence="2" type="primary">fliD_15</name>
    <name evidence="2" type="ORF">SDC9_189682</name>
</gene>
<keyword evidence="2" id="KW-0282">Flagellum</keyword>
<dbReference type="EMBL" id="VSSQ01099641">
    <property type="protein sequence ID" value="MPN42126.1"/>
    <property type="molecule type" value="Genomic_DNA"/>
</dbReference>